<comment type="caution">
    <text evidence="6">The sequence shown here is derived from an EMBL/GenBank/DDBJ whole genome shotgun (WGS) entry which is preliminary data.</text>
</comment>
<proteinExistence type="predicted"/>
<dbReference type="PROSITE" id="PS51078">
    <property type="entry name" value="ICLR_ED"/>
    <property type="match status" value="1"/>
</dbReference>
<reference evidence="6 7" key="1">
    <citation type="journal article" date="2019" name="Int. J. Syst. Evol. Microbiol.">
        <title>The Global Catalogue of Microorganisms (GCM) 10K type strain sequencing project: providing services to taxonomists for standard genome sequencing and annotation.</title>
        <authorList>
            <consortium name="The Broad Institute Genomics Platform"/>
            <consortium name="The Broad Institute Genome Sequencing Center for Infectious Disease"/>
            <person name="Wu L."/>
            <person name="Ma J."/>
        </authorList>
    </citation>
    <scope>NUCLEOTIDE SEQUENCE [LARGE SCALE GENOMIC DNA]</scope>
    <source>
        <strain evidence="6 7">LMG 29247</strain>
    </source>
</reference>
<evidence type="ECO:0000313" key="6">
    <source>
        <dbReference type="EMBL" id="MFC6765126.1"/>
    </source>
</evidence>
<dbReference type="CDD" id="cd00090">
    <property type="entry name" value="HTH_ARSR"/>
    <property type="match status" value="1"/>
</dbReference>
<dbReference type="SUPFAM" id="SSF55781">
    <property type="entry name" value="GAF domain-like"/>
    <property type="match status" value="1"/>
</dbReference>
<dbReference type="InterPro" id="IPR029016">
    <property type="entry name" value="GAF-like_dom_sf"/>
</dbReference>
<dbReference type="RefSeq" id="WP_273738160.1">
    <property type="nucleotide sequence ID" value="NZ_JAQIVI010000132.1"/>
</dbReference>
<feature type="domain" description="IclR-ED" evidence="5">
    <location>
        <begin position="70"/>
        <end position="254"/>
    </location>
</feature>
<dbReference type="AlphaFoldDB" id="A0ABD5SN88"/>
<dbReference type="InterPro" id="IPR011991">
    <property type="entry name" value="ArsR-like_HTH"/>
</dbReference>
<dbReference type="EMBL" id="JBHSWV010000132">
    <property type="protein sequence ID" value="MFC6765126.1"/>
    <property type="molecule type" value="Genomic_DNA"/>
</dbReference>
<dbReference type="PANTHER" id="PTHR30136">
    <property type="entry name" value="HELIX-TURN-HELIX TRANSCRIPTIONAL REGULATOR, ICLR FAMILY"/>
    <property type="match status" value="1"/>
</dbReference>
<keyword evidence="2" id="KW-0238">DNA-binding</keyword>
<dbReference type="InterPro" id="IPR050707">
    <property type="entry name" value="HTH_MetabolicPath_Reg"/>
</dbReference>
<accession>A0ABD5SN88</accession>
<evidence type="ECO:0000256" key="1">
    <source>
        <dbReference type="ARBA" id="ARBA00023015"/>
    </source>
</evidence>
<dbReference type="Gene3D" id="1.10.10.10">
    <property type="entry name" value="Winged helix-like DNA-binding domain superfamily/Winged helix DNA-binding domain"/>
    <property type="match status" value="1"/>
</dbReference>
<keyword evidence="3" id="KW-0804">Transcription</keyword>
<dbReference type="SMART" id="SM00346">
    <property type="entry name" value="HTH_ICLR"/>
    <property type="match status" value="1"/>
</dbReference>
<gene>
    <name evidence="6" type="ORF">ACFQE6_08945</name>
</gene>
<dbReference type="InterPro" id="IPR005471">
    <property type="entry name" value="Tscrpt_reg_IclR_N"/>
</dbReference>
<dbReference type="Pfam" id="PF01614">
    <property type="entry name" value="IclR_C"/>
    <property type="match status" value="1"/>
</dbReference>
<evidence type="ECO:0000313" key="7">
    <source>
        <dbReference type="Proteomes" id="UP001596383"/>
    </source>
</evidence>
<evidence type="ECO:0000259" key="4">
    <source>
        <dbReference type="PROSITE" id="PS51077"/>
    </source>
</evidence>
<feature type="domain" description="HTH iclR-type" evidence="4">
    <location>
        <begin position="10"/>
        <end position="69"/>
    </location>
</feature>
<keyword evidence="7" id="KW-1185">Reference proteome</keyword>
<dbReference type="InterPro" id="IPR036388">
    <property type="entry name" value="WH-like_DNA-bd_sf"/>
</dbReference>
<sequence>MSTYTDPGTVKATGTAFEIIETLAREDGGRVTKIAAKLGLAKSTVHRHLATLEELEYVVKEEGEYRISFRFLKLGEQTRKQTDTYEMARQKVGKIAEQTDERAQFVVEEHGKAVYVFGEAGEHAVQTNSEIGKYRPLQSMAAGKAILAHLPEARVGEIVRRHGLPALTENTITDEDELYAGLEEIRERGYSINDQETIPGLRAVGVPIECPDGGVFGALSVSGPTHRVQGERLEETIPNILLGTANELELDMKYS</sequence>
<keyword evidence="1" id="KW-0805">Transcription regulation</keyword>
<dbReference type="GO" id="GO:0003677">
    <property type="term" value="F:DNA binding"/>
    <property type="evidence" value="ECO:0007669"/>
    <property type="project" value="UniProtKB-KW"/>
</dbReference>
<dbReference type="GO" id="GO:0006355">
    <property type="term" value="P:regulation of DNA-templated transcription"/>
    <property type="evidence" value="ECO:0007669"/>
    <property type="project" value="UniProtKB-ARBA"/>
</dbReference>
<name>A0ABD5SN88_9EURY</name>
<evidence type="ECO:0000259" key="5">
    <source>
        <dbReference type="PROSITE" id="PS51078"/>
    </source>
</evidence>
<dbReference type="InterPro" id="IPR014757">
    <property type="entry name" value="Tscrpt_reg_IclR_C"/>
</dbReference>
<dbReference type="PROSITE" id="PS51077">
    <property type="entry name" value="HTH_ICLR"/>
    <property type="match status" value="1"/>
</dbReference>
<evidence type="ECO:0000256" key="2">
    <source>
        <dbReference type="ARBA" id="ARBA00023125"/>
    </source>
</evidence>
<dbReference type="Gene3D" id="3.30.450.40">
    <property type="match status" value="1"/>
</dbReference>
<dbReference type="SUPFAM" id="SSF46785">
    <property type="entry name" value="Winged helix' DNA-binding domain"/>
    <property type="match status" value="1"/>
</dbReference>
<dbReference type="PANTHER" id="PTHR30136:SF35">
    <property type="entry name" value="HTH-TYPE TRANSCRIPTIONAL REGULATOR RV1719"/>
    <property type="match status" value="1"/>
</dbReference>
<dbReference type="Pfam" id="PF09339">
    <property type="entry name" value="HTH_IclR"/>
    <property type="match status" value="1"/>
</dbReference>
<organism evidence="6 7">
    <name type="scientific">Natrinema soli</name>
    <dbReference type="NCBI Taxonomy" id="1930624"/>
    <lineage>
        <taxon>Archaea</taxon>
        <taxon>Methanobacteriati</taxon>
        <taxon>Methanobacteriota</taxon>
        <taxon>Stenosarchaea group</taxon>
        <taxon>Halobacteria</taxon>
        <taxon>Halobacteriales</taxon>
        <taxon>Natrialbaceae</taxon>
        <taxon>Natrinema</taxon>
    </lineage>
</organism>
<dbReference type="Proteomes" id="UP001596383">
    <property type="component" value="Unassembled WGS sequence"/>
</dbReference>
<dbReference type="InterPro" id="IPR036390">
    <property type="entry name" value="WH_DNA-bd_sf"/>
</dbReference>
<protein>
    <submittedName>
        <fullName evidence="6">IclR family transcriptional regulator</fullName>
    </submittedName>
</protein>
<evidence type="ECO:0000256" key="3">
    <source>
        <dbReference type="ARBA" id="ARBA00023163"/>
    </source>
</evidence>